<dbReference type="InterPro" id="IPR006143">
    <property type="entry name" value="RND_pump_MFP"/>
</dbReference>
<protein>
    <submittedName>
        <fullName evidence="4">Efflux RND transporter periplasmic adaptor subunit</fullName>
    </submittedName>
</protein>
<keyword evidence="5" id="KW-1185">Reference proteome</keyword>
<proteinExistence type="inferred from homology"/>
<dbReference type="Pfam" id="PF25973">
    <property type="entry name" value="BSH_CzcB"/>
    <property type="match status" value="1"/>
</dbReference>
<dbReference type="Gene3D" id="2.40.30.170">
    <property type="match status" value="1"/>
</dbReference>
<comment type="similarity">
    <text evidence="1">Belongs to the membrane fusion protein (MFP) (TC 8.A.1) family.</text>
</comment>
<organism evidence="4 5">
    <name type="scientific">Sandarakinorhabdus fusca</name>
    <dbReference type="NCBI Taxonomy" id="1439888"/>
    <lineage>
        <taxon>Bacteria</taxon>
        <taxon>Pseudomonadati</taxon>
        <taxon>Pseudomonadota</taxon>
        <taxon>Alphaproteobacteria</taxon>
        <taxon>Sphingomonadales</taxon>
        <taxon>Sphingosinicellaceae</taxon>
        <taxon>Sandarakinorhabdus</taxon>
    </lineage>
</organism>
<dbReference type="EMBL" id="WIOL01000003">
    <property type="protein sequence ID" value="MQT17391.1"/>
    <property type="molecule type" value="Genomic_DNA"/>
</dbReference>
<gene>
    <name evidence="4" type="ORF">F3168_08955</name>
</gene>
<feature type="domain" description="CzcB-like barrel-sandwich hybrid" evidence="2">
    <location>
        <begin position="63"/>
        <end position="183"/>
    </location>
</feature>
<evidence type="ECO:0000259" key="3">
    <source>
        <dbReference type="Pfam" id="PF25989"/>
    </source>
</evidence>
<evidence type="ECO:0000256" key="1">
    <source>
        <dbReference type="ARBA" id="ARBA00009477"/>
    </source>
</evidence>
<dbReference type="RefSeq" id="WP_152577865.1">
    <property type="nucleotide sequence ID" value="NZ_JAATJI010000002.1"/>
</dbReference>
<dbReference type="NCBIfam" id="TIGR01730">
    <property type="entry name" value="RND_mfp"/>
    <property type="match status" value="1"/>
</dbReference>
<evidence type="ECO:0000259" key="2">
    <source>
        <dbReference type="Pfam" id="PF25973"/>
    </source>
</evidence>
<evidence type="ECO:0000313" key="4">
    <source>
        <dbReference type="EMBL" id="MQT17391.1"/>
    </source>
</evidence>
<dbReference type="PANTHER" id="PTHR30469:SF15">
    <property type="entry name" value="HLYD FAMILY OF SECRETION PROTEINS"/>
    <property type="match status" value="1"/>
</dbReference>
<dbReference type="PROSITE" id="PS51257">
    <property type="entry name" value="PROKAR_LIPOPROTEIN"/>
    <property type="match status" value="1"/>
</dbReference>
<feature type="domain" description="YknX-like C-terminal permuted SH3-like" evidence="3">
    <location>
        <begin position="277"/>
        <end position="346"/>
    </location>
</feature>
<dbReference type="Pfam" id="PF25989">
    <property type="entry name" value="YknX_C"/>
    <property type="match status" value="1"/>
</dbReference>
<evidence type="ECO:0000313" key="5">
    <source>
        <dbReference type="Proteomes" id="UP000481327"/>
    </source>
</evidence>
<dbReference type="GO" id="GO:0015562">
    <property type="term" value="F:efflux transmembrane transporter activity"/>
    <property type="evidence" value="ECO:0007669"/>
    <property type="project" value="TreeGrafter"/>
</dbReference>
<dbReference type="Gene3D" id="1.10.287.470">
    <property type="entry name" value="Helix hairpin bin"/>
    <property type="match status" value="1"/>
</dbReference>
<dbReference type="InterPro" id="IPR058637">
    <property type="entry name" value="YknX-like_C"/>
</dbReference>
<name>A0A7C9GRU0_9SPHN</name>
<dbReference type="SUPFAM" id="SSF111369">
    <property type="entry name" value="HlyD-like secretion proteins"/>
    <property type="match status" value="1"/>
</dbReference>
<dbReference type="AlphaFoldDB" id="A0A7C9GRU0"/>
<sequence length="355" mass="36058">MAKVGVVSTVLLLAGCAASPQPAVIADERPVPVRLAAATSDSGEQRLAVSGTVRIKRETALAFNAAGRIAAIAVREGDPVRAGQVLARLDPTGLDASQASARAEAVRADADYRRLQTLFDKGWVTAPRLETARASAAAAAARVRQTGFDVGLAVIRAPSSGTVLRRPAEPGQIVSPGATVLIIGEANSGHVLRVPIADADLGRVRLGQLAAVTVPAVGPQPMAARVSEIGARGDDGSGTFRVEMALPARPGLKSGMIGKAVLRFGGIGPGVARGGVVMVPASAIFSARADEGFVYVHDSAAGQVRLRQVALGRVGDAGVQVTGGLRAGEQVVVSGPDRLRDGTRVAIAAAARARG</sequence>
<dbReference type="PANTHER" id="PTHR30469">
    <property type="entry name" value="MULTIDRUG RESISTANCE PROTEIN MDTA"/>
    <property type="match status" value="1"/>
</dbReference>
<reference evidence="4 5" key="1">
    <citation type="submission" date="2019-09" db="EMBL/GenBank/DDBJ databases">
        <title>Polymorphobacter sp. isolated from a lake in China.</title>
        <authorList>
            <person name="Liu Z."/>
        </authorList>
    </citation>
    <scope>NUCLEOTIDE SEQUENCE [LARGE SCALE GENOMIC DNA]</scope>
    <source>
        <strain evidence="4 5">D40P</strain>
    </source>
</reference>
<dbReference type="InterPro" id="IPR058647">
    <property type="entry name" value="BSH_CzcB-like"/>
</dbReference>
<dbReference type="GO" id="GO:1990281">
    <property type="term" value="C:efflux pump complex"/>
    <property type="evidence" value="ECO:0007669"/>
    <property type="project" value="TreeGrafter"/>
</dbReference>
<comment type="caution">
    <text evidence="4">The sequence shown here is derived from an EMBL/GenBank/DDBJ whole genome shotgun (WGS) entry which is preliminary data.</text>
</comment>
<accession>A0A7C9GRU0</accession>
<dbReference type="Gene3D" id="2.40.50.100">
    <property type="match status" value="1"/>
</dbReference>
<dbReference type="Proteomes" id="UP000481327">
    <property type="component" value="Unassembled WGS sequence"/>
</dbReference>
<dbReference type="OrthoDB" id="9806939at2"/>
<dbReference type="Gene3D" id="2.40.420.20">
    <property type="match status" value="1"/>
</dbReference>